<comment type="caution">
    <text evidence="1">The sequence shown here is derived from an EMBL/GenBank/DDBJ whole genome shotgun (WGS) entry which is preliminary data.</text>
</comment>
<dbReference type="Proteomes" id="UP000253426">
    <property type="component" value="Unassembled WGS sequence"/>
</dbReference>
<reference evidence="1 2" key="1">
    <citation type="submission" date="2018-06" db="EMBL/GenBank/DDBJ databases">
        <title>Genomic Encyclopedia of Type Strains, Phase IV (KMG-IV): sequencing the most valuable type-strain genomes for metagenomic binning, comparative biology and taxonomic classification.</title>
        <authorList>
            <person name="Goeker M."/>
        </authorList>
    </citation>
    <scope>NUCLEOTIDE SEQUENCE [LARGE SCALE GENOMIC DNA]</scope>
    <source>
        <strain evidence="1 2">DSM 25532</strain>
    </source>
</reference>
<organism evidence="1 2">
    <name type="scientific">Roseimicrobium gellanilyticum</name>
    <dbReference type="NCBI Taxonomy" id="748857"/>
    <lineage>
        <taxon>Bacteria</taxon>
        <taxon>Pseudomonadati</taxon>
        <taxon>Verrucomicrobiota</taxon>
        <taxon>Verrucomicrobiia</taxon>
        <taxon>Verrucomicrobiales</taxon>
        <taxon>Verrucomicrobiaceae</taxon>
        <taxon>Roseimicrobium</taxon>
    </lineage>
</organism>
<sequence>MKFPRCKMDLIADACINIAIITTFTHFFATDRVMPTAC</sequence>
<dbReference type="AlphaFoldDB" id="A0A366HPF6"/>
<keyword evidence="2" id="KW-1185">Reference proteome</keyword>
<name>A0A366HPF6_9BACT</name>
<evidence type="ECO:0000313" key="1">
    <source>
        <dbReference type="EMBL" id="RBP44401.1"/>
    </source>
</evidence>
<accession>A0A366HPF6</accession>
<evidence type="ECO:0000313" key="2">
    <source>
        <dbReference type="Proteomes" id="UP000253426"/>
    </source>
</evidence>
<gene>
    <name evidence="1" type="ORF">DES53_104221</name>
</gene>
<dbReference type="EMBL" id="QNRR01000004">
    <property type="protein sequence ID" value="RBP44401.1"/>
    <property type="molecule type" value="Genomic_DNA"/>
</dbReference>
<proteinExistence type="predicted"/>
<protein>
    <submittedName>
        <fullName evidence="1">Uncharacterized protein</fullName>
    </submittedName>
</protein>